<evidence type="ECO:0000313" key="1">
    <source>
        <dbReference type="EMBL" id="XRJ21363.1"/>
    </source>
</evidence>
<gene>
    <name evidence="1" type="ORF">DEQ67_014940</name>
</gene>
<geneLocation type="plasmid" evidence="1 2">
    <name>p48N_1</name>
</geneLocation>
<protein>
    <submittedName>
        <fullName evidence="1">Type IV pilin</fullName>
    </submittedName>
</protein>
<dbReference type="Proteomes" id="UP000257089">
    <property type="component" value="Plasmid p48N_1"/>
</dbReference>
<proteinExistence type="predicted"/>
<keyword evidence="1" id="KW-0614">Plasmid</keyword>
<accession>A0ACD5HZI0</accession>
<reference evidence="1" key="1">
    <citation type="submission" date="2023-10" db="EMBL/GenBank/DDBJ databases">
        <title>A new archaeal virus that suppresses the transcription of host immunity genes.</title>
        <authorList>
            <person name="Turgeman-Grott I."/>
            <person name="Golan N."/>
            <person name="Neri U."/>
            <person name="Naki D."/>
            <person name="Altman N."/>
            <person name="Eizenshtein K."/>
            <person name="Choudhary D."/>
            <person name="Levi R."/>
            <person name="Himani H."/>
            <person name="Reshef L."/>
            <person name="Papke T.R."/>
            <person name="Gophna U."/>
        </authorList>
    </citation>
    <scope>NUCLEOTIDE SEQUENCE</scope>
    <source>
        <strain evidence="1">Atlit-48N</strain>
    </source>
</reference>
<organism evidence="1 2">
    <name type="scientific">Haloferax sp. Atlit-48N</name>
    <dbReference type="NCBI Taxonomy" id="2077198"/>
    <lineage>
        <taxon>Archaea</taxon>
        <taxon>Methanobacteriati</taxon>
        <taxon>Methanobacteriota</taxon>
        <taxon>Stenosarchaea group</taxon>
        <taxon>Halobacteria</taxon>
        <taxon>Halobacteriales</taxon>
        <taxon>Haloferacaceae</taxon>
        <taxon>Haloferax</taxon>
    </lineage>
</organism>
<dbReference type="EMBL" id="CP137690">
    <property type="protein sequence ID" value="XRJ21363.1"/>
    <property type="molecule type" value="Genomic_DNA"/>
</dbReference>
<sequence>MTQQRRAVSSVIAVVLMVAVVVILSATVSAAVLSITEDLNEPAPTVAQTSGDFIPGADDQEVRVTHVAGDSVRVENIEIIVRASGPDVDTKERLINLPADGSDIDEENLQNDNGLISKGYGDAGPADPNQVIIEDYPTDDNVWDVGETIQFEINVGEADFRSQPDRTGPNADKVEITIVHTESNAILSEEVFRP</sequence>
<evidence type="ECO:0000313" key="2">
    <source>
        <dbReference type="Proteomes" id="UP000257089"/>
    </source>
</evidence>
<name>A0ACD5HZI0_9EURY</name>